<dbReference type="AlphaFoldDB" id="A0A1P8L0T7"/>
<dbReference type="RefSeq" id="XP_022128565.2">
    <property type="nucleotide sequence ID" value="XM_022272873.2"/>
</dbReference>
<feature type="domain" description="GST N-terminal" evidence="3">
    <location>
        <begin position="1"/>
        <end position="82"/>
    </location>
</feature>
<keyword evidence="5" id="KW-0808">Transferase</keyword>
<sequence length="214" mass="24305">MGLKLYHYSVSGPSRAAYMTIKAIGLEVEVVIVDLMKQEQLKENFLQINPQHCVPTIDDDGFVLWESKAIACYLAEKHGRDDLYPKDLKHRALVNQRLYFDSATLLPHIRAIMHPILFQNVKEIKKPLKDNLYVQLGFLNGFLSESKWVAGNELTVADISLASSMATVMALDWDLSNLPNIGRWFKQCENIPGFEENLKGAKLYGDAVKRNLQL</sequence>
<dbReference type="Gene3D" id="1.20.1050.10">
    <property type="match status" value="1"/>
</dbReference>
<evidence type="ECO:0000259" key="4">
    <source>
        <dbReference type="PROSITE" id="PS50405"/>
    </source>
</evidence>
<evidence type="ECO:0000259" key="3">
    <source>
        <dbReference type="PROSITE" id="PS50404"/>
    </source>
</evidence>
<dbReference type="FunFam" id="1.20.1050.10:FF:000007">
    <property type="entry name" value="Glutathione S-transferase 1-1"/>
    <property type="match status" value="1"/>
</dbReference>
<dbReference type="Gene3D" id="3.40.30.10">
    <property type="entry name" value="Glutaredoxin"/>
    <property type="match status" value="1"/>
</dbReference>
<dbReference type="SFLD" id="SFLDS00019">
    <property type="entry name" value="Glutathione_Transferase_(cytos"/>
    <property type="match status" value="1"/>
</dbReference>
<dbReference type="InterPro" id="IPR036249">
    <property type="entry name" value="Thioredoxin-like_sf"/>
</dbReference>
<dbReference type="CDD" id="cd03045">
    <property type="entry name" value="GST_N_Delta_Epsilon"/>
    <property type="match status" value="1"/>
</dbReference>
<dbReference type="GO" id="GO:0004364">
    <property type="term" value="F:glutathione transferase activity"/>
    <property type="evidence" value="ECO:0007669"/>
    <property type="project" value="TreeGrafter"/>
</dbReference>
<dbReference type="InterPro" id="IPR004046">
    <property type="entry name" value="GST_C"/>
</dbReference>
<name>A0A1P8L0T7_PIERA</name>
<comment type="similarity">
    <text evidence="2">Belongs to the GST superfamily.</text>
</comment>
<evidence type="ECO:0000256" key="1">
    <source>
        <dbReference type="ARBA" id="ARBA00011738"/>
    </source>
</evidence>
<dbReference type="CDD" id="cd03177">
    <property type="entry name" value="GST_C_Delta_Epsilon"/>
    <property type="match status" value="1"/>
</dbReference>
<dbReference type="InterPro" id="IPR010987">
    <property type="entry name" value="Glutathione-S-Trfase_C-like"/>
</dbReference>
<dbReference type="SUPFAM" id="SSF47616">
    <property type="entry name" value="GST C-terminal domain-like"/>
    <property type="match status" value="1"/>
</dbReference>
<dbReference type="Pfam" id="PF00043">
    <property type="entry name" value="GST_C"/>
    <property type="match status" value="1"/>
</dbReference>
<dbReference type="GeneID" id="111002680"/>
<dbReference type="SUPFAM" id="SSF52833">
    <property type="entry name" value="Thioredoxin-like"/>
    <property type="match status" value="1"/>
</dbReference>
<dbReference type="SFLD" id="SFLDG01153">
    <property type="entry name" value="Main.4:_Theta-like"/>
    <property type="match status" value="1"/>
</dbReference>
<comment type="subunit">
    <text evidence="1">Homodimer.</text>
</comment>
<dbReference type="PANTHER" id="PTHR43969">
    <property type="entry name" value="GLUTATHIONE S TRANSFERASE D10, ISOFORM A-RELATED"/>
    <property type="match status" value="1"/>
</dbReference>
<proteinExistence type="evidence at transcript level"/>
<dbReference type="PROSITE" id="PS50404">
    <property type="entry name" value="GST_NTER"/>
    <property type="match status" value="1"/>
</dbReference>
<dbReference type="EMBL" id="KX229723">
    <property type="protein sequence ID" value="APW77584.1"/>
    <property type="molecule type" value="mRNA"/>
</dbReference>
<reference evidence="5" key="1">
    <citation type="submission" date="2016-05" db="EMBL/GenBank/DDBJ databases">
        <title>Identification of glutathione S-transferase genes from Pieris rapae.</title>
        <authorList>
            <person name="Liu S."/>
            <person name="Li S.-G."/>
        </authorList>
    </citation>
    <scope>NUCLEOTIDE SEQUENCE</scope>
    <source>
        <strain evidence="5">HF</strain>
    </source>
</reference>
<dbReference type="GO" id="GO:0006749">
    <property type="term" value="P:glutathione metabolic process"/>
    <property type="evidence" value="ECO:0007669"/>
    <property type="project" value="TreeGrafter"/>
</dbReference>
<dbReference type="SFLD" id="SFLDG00358">
    <property type="entry name" value="Main_(cytGST)"/>
    <property type="match status" value="1"/>
</dbReference>
<evidence type="ECO:0000313" key="5">
    <source>
        <dbReference type="EMBL" id="APW77584.1"/>
    </source>
</evidence>
<dbReference type="InterPro" id="IPR040079">
    <property type="entry name" value="Glutathione_S-Trfase"/>
</dbReference>
<feature type="domain" description="GST C-terminal" evidence="4">
    <location>
        <begin position="87"/>
        <end position="212"/>
    </location>
</feature>
<organism evidence="5">
    <name type="scientific">Pieris rapae</name>
    <name type="common">Small white butterfly</name>
    <name type="synonym">Artogeia rapae</name>
    <dbReference type="NCBI Taxonomy" id="64459"/>
    <lineage>
        <taxon>Eukaryota</taxon>
        <taxon>Metazoa</taxon>
        <taxon>Ecdysozoa</taxon>
        <taxon>Arthropoda</taxon>
        <taxon>Hexapoda</taxon>
        <taxon>Insecta</taxon>
        <taxon>Pterygota</taxon>
        <taxon>Neoptera</taxon>
        <taxon>Endopterygota</taxon>
        <taxon>Lepidoptera</taxon>
        <taxon>Glossata</taxon>
        <taxon>Ditrysia</taxon>
        <taxon>Papilionoidea</taxon>
        <taxon>Pieridae</taxon>
        <taxon>Pierinae</taxon>
        <taxon>Pieris</taxon>
    </lineage>
</organism>
<dbReference type="Pfam" id="PF02798">
    <property type="entry name" value="GST_N"/>
    <property type="match status" value="1"/>
</dbReference>
<dbReference type="InterPro" id="IPR004045">
    <property type="entry name" value="Glutathione_S-Trfase_N"/>
</dbReference>
<dbReference type="PANTHER" id="PTHR43969:SF9">
    <property type="entry name" value="GLUTATHIONE S TRANSFERASE D10, ISOFORM A-RELATED"/>
    <property type="match status" value="1"/>
</dbReference>
<accession>A0A1P8L0T7</accession>
<protein>
    <submittedName>
        <fullName evidence="5">Glutathione S-transferase</fullName>
    </submittedName>
</protein>
<dbReference type="FunFam" id="3.40.30.10:FF:000034">
    <property type="entry name" value="glutathione S-transferase 1"/>
    <property type="match status" value="1"/>
</dbReference>
<dbReference type="PROSITE" id="PS50405">
    <property type="entry name" value="GST_CTER"/>
    <property type="match status" value="1"/>
</dbReference>
<evidence type="ECO:0000256" key="2">
    <source>
        <dbReference type="RuleBase" id="RU003494"/>
    </source>
</evidence>
<dbReference type="InterPro" id="IPR036282">
    <property type="entry name" value="Glutathione-S-Trfase_C_sf"/>
</dbReference>